<reference evidence="6" key="1">
    <citation type="journal article" date="2019" name="Int. J. Syst. Evol. Microbiol.">
        <title>The Global Catalogue of Microorganisms (GCM) 10K type strain sequencing project: providing services to taxonomists for standard genome sequencing and annotation.</title>
        <authorList>
            <consortium name="The Broad Institute Genomics Platform"/>
            <consortium name="The Broad Institute Genome Sequencing Center for Infectious Disease"/>
            <person name="Wu L."/>
            <person name="Ma J."/>
        </authorList>
    </citation>
    <scope>NUCLEOTIDE SEQUENCE [LARGE SCALE GENOMIC DNA]</scope>
    <source>
        <strain evidence="6">CCUG 63830</strain>
    </source>
</reference>
<gene>
    <name evidence="5" type="ORF">ACFP90_06595</name>
</gene>
<keyword evidence="6" id="KW-1185">Reference proteome</keyword>
<dbReference type="Proteomes" id="UP001596317">
    <property type="component" value="Unassembled WGS sequence"/>
</dbReference>
<dbReference type="PROSITE" id="PS51032">
    <property type="entry name" value="AP2_ERF"/>
    <property type="match status" value="1"/>
</dbReference>
<comment type="caution">
    <text evidence="5">The sequence shown here is derived from an EMBL/GenBank/DDBJ whole genome shotgun (WGS) entry which is preliminary data.</text>
</comment>
<keyword evidence="5" id="KW-0540">Nuclease</keyword>
<dbReference type="SUPFAM" id="SSF54060">
    <property type="entry name" value="His-Me finger endonucleases"/>
    <property type="match status" value="1"/>
</dbReference>
<keyword evidence="1" id="KW-0805">Transcription regulation</keyword>
<dbReference type="Gene3D" id="3.30.730.10">
    <property type="entry name" value="AP2/ERF domain"/>
    <property type="match status" value="1"/>
</dbReference>
<organism evidence="5 6">
    <name type="scientific">Deinococcus multiflagellatus</name>
    <dbReference type="NCBI Taxonomy" id="1656887"/>
    <lineage>
        <taxon>Bacteria</taxon>
        <taxon>Thermotogati</taxon>
        <taxon>Deinococcota</taxon>
        <taxon>Deinococci</taxon>
        <taxon>Deinococcales</taxon>
        <taxon>Deinococcaceae</taxon>
        <taxon>Deinococcus</taxon>
    </lineage>
</organism>
<proteinExistence type="predicted"/>
<dbReference type="InterPro" id="IPR016177">
    <property type="entry name" value="DNA-bd_dom_sf"/>
</dbReference>
<dbReference type="SMART" id="SM00380">
    <property type="entry name" value="AP2"/>
    <property type="match status" value="1"/>
</dbReference>
<feature type="domain" description="AP2/ERF" evidence="4">
    <location>
        <begin position="77"/>
        <end position="131"/>
    </location>
</feature>
<keyword evidence="2" id="KW-0238">DNA-binding</keyword>
<evidence type="ECO:0000256" key="1">
    <source>
        <dbReference type="ARBA" id="ARBA00023015"/>
    </source>
</evidence>
<dbReference type="InterPro" id="IPR044925">
    <property type="entry name" value="His-Me_finger_sf"/>
</dbReference>
<evidence type="ECO:0000256" key="2">
    <source>
        <dbReference type="ARBA" id="ARBA00023125"/>
    </source>
</evidence>
<evidence type="ECO:0000313" key="6">
    <source>
        <dbReference type="Proteomes" id="UP001596317"/>
    </source>
</evidence>
<name>A0ABW1ZKL8_9DEIO</name>
<sequence length="144" mass="16694">MAQVSQHRWHLGKDGYARTHVRGQVVTLHRFLAGEGREQYKDHKNGDKLDNRRRNLRACSQRENSYNRRRHRNNRSGYKGVTRWKGQWRASIHQDGRQRHLGLYPHPMLAALAYNAAARALFGEYAQLNVLDLAAFAEVPHAAD</sequence>
<dbReference type="InterPro" id="IPR003615">
    <property type="entry name" value="HNH_nuc"/>
</dbReference>
<dbReference type="Pfam" id="PF13392">
    <property type="entry name" value="HNH_3"/>
    <property type="match status" value="1"/>
</dbReference>
<protein>
    <submittedName>
        <fullName evidence="5">HNH endonuclease</fullName>
    </submittedName>
</protein>
<dbReference type="InterPro" id="IPR036955">
    <property type="entry name" value="AP2/ERF_dom_sf"/>
</dbReference>
<keyword evidence="5" id="KW-0378">Hydrolase</keyword>
<keyword evidence="5" id="KW-0255">Endonuclease</keyword>
<evidence type="ECO:0000313" key="5">
    <source>
        <dbReference type="EMBL" id="MFC6660052.1"/>
    </source>
</evidence>
<evidence type="ECO:0000256" key="3">
    <source>
        <dbReference type="ARBA" id="ARBA00023163"/>
    </source>
</evidence>
<dbReference type="GO" id="GO:0004519">
    <property type="term" value="F:endonuclease activity"/>
    <property type="evidence" value="ECO:0007669"/>
    <property type="project" value="UniProtKB-KW"/>
</dbReference>
<dbReference type="Gene3D" id="3.90.75.20">
    <property type="match status" value="1"/>
</dbReference>
<dbReference type="InterPro" id="IPR001471">
    <property type="entry name" value="AP2/ERF_dom"/>
</dbReference>
<evidence type="ECO:0000259" key="4">
    <source>
        <dbReference type="PROSITE" id="PS51032"/>
    </source>
</evidence>
<dbReference type="SUPFAM" id="SSF54171">
    <property type="entry name" value="DNA-binding domain"/>
    <property type="match status" value="1"/>
</dbReference>
<dbReference type="EMBL" id="JBHSWB010000001">
    <property type="protein sequence ID" value="MFC6660052.1"/>
    <property type="molecule type" value="Genomic_DNA"/>
</dbReference>
<accession>A0ABW1ZKL8</accession>
<dbReference type="RefSeq" id="WP_380058169.1">
    <property type="nucleotide sequence ID" value="NZ_JBHSWB010000001.1"/>
</dbReference>
<keyword evidence="3" id="KW-0804">Transcription</keyword>